<evidence type="ECO:0000256" key="1">
    <source>
        <dbReference type="SAM" id="Phobius"/>
    </source>
</evidence>
<keyword evidence="1" id="KW-0812">Transmembrane</keyword>
<dbReference type="EMBL" id="CP030041">
    <property type="protein sequence ID" value="AWW29316.1"/>
    <property type="molecule type" value="Genomic_DNA"/>
</dbReference>
<feature type="transmembrane region" description="Helical" evidence="1">
    <location>
        <begin position="6"/>
        <end position="24"/>
    </location>
</feature>
<organism evidence="2 3">
    <name type="scientific">Echinicola strongylocentroti</name>
    <dbReference type="NCBI Taxonomy" id="1795355"/>
    <lineage>
        <taxon>Bacteria</taxon>
        <taxon>Pseudomonadati</taxon>
        <taxon>Bacteroidota</taxon>
        <taxon>Cytophagia</taxon>
        <taxon>Cytophagales</taxon>
        <taxon>Cyclobacteriaceae</taxon>
        <taxon>Echinicola</taxon>
    </lineage>
</organism>
<proteinExistence type="predicted"/>
<dbReference type="RefSeq" id="WP_112782732.1">
    <property type="nucleotide sequence ID" value="NZ_CP030041.1"/>
</dbReference>
<protein>
    <submittedName>
        <fullName evidence="2">Uncharacterized protein</fullName>
    </submittedName>
</protein>
<accession>A0A2Z4IF65</accession>
<dbReference type="Proteomes" id="UP000248688">
    <property type="component" value="Chromosome"/>
</dbReference>
<dbReference type="AlphaFoldDB" id="A0A2Z4IF65"/>
<dbReference type="KEGG" id="est:DN752_03695"/>
<sequence length="126" mass="14463">MLKSLFHIWLSMIVVLNSMVFSVIQMDYALNKEYIAENFCINKDKPMMNCDGKCFLAEKLKEAQDQKEQQPGSIDFSRDFGIFILQESAIAFQKSPIPLETPLAYYQPRTGTNIQSDIFHPPNHIG</sequence>
<dbReference type="OrthoDB" id="980645at2"/>
<name>A0A2Z4IF65_9BACT</name>
<reference evidence="2 3" key="1">
    <citation type="submission" date="2018-06" db="EMBL/GenBank/DDBJ databases">
        <title>Echinicola strongylocentroti sp. nov., isolated from a sea urchin Strongylocentrotus intermedius.</title>
        <authorList>
            <person name="Bae S.S."/>
        </authorList>
    </citation>
    <scope>NUCLEOTIDE SEQUENCE [LARGE SCALE GENOMIC DNA]</scope>
    <source>
        <strain evidence="2 3">MEBiC08714</strain>
    </source>
</reference>
<evidence type="ECO:0000313" key="3">
    <source>
        <dbReference type="Proteomes" id="UP000248688"/>
    </source>
</evidence>
<gene>
    <name evidence="2" type="ORF">DN752_03695</name>
</gene>
<evidence type="ECO:0000313" key="2">
    <source>
        <dbReference type="EMBL" id="AWW29316.1"/>
    </source>
</evidence>
<keyword evidence="3" id="KW-1185">Reference proteome</keyword>
<keyword evidence="1" id="KW-1133">Transmembrane helix</keyword>
<keyword evidence="1" id="KW-0472">Membrane</keyword>